<dbReference type="AlphaFoldDB" id="A0A2G3PNL1"/>
<evidence type="ECO:0000313" key="7">
    <source>
        <dbReference type="Proteomes" id="UP000225108"/>
    </source>
</evidence>
<evidence type="ECO:0000256" key="2">
    <source>
        <dbReference type="ARBA" id="ARBA00006739"/>
    </source>
</evidence>
<reference evidence="6 7" key="1">
    <citation type="submission" date="2017-10" db="EMBL/GenBank/DDBJ databases">
        <title>The draft genome sequence of Williamsia sp. BULT 1.1 isolated from the semi-arid grassland soils from South Africa.</title>
        <authorList>
            <person name="Kabwe M.H."/>
            <person name="Govender N."/>
            <person name="Mutseka Lunga P."/>
            <person name="Vikram S."/>
            <person name="Makhalanyane T.P."/>
        </authorList>
    </citation>
    <scope>NUCLEOTIDE SEQUENCE [LARGE SCALE GENOMIC DNA]</scope>
    <source>
        <strain evidence="6 7">BULT 1.1</strain>
    </source>
</reference>
<name>A0A2G3PNL1_WILMA</name>
<dbReference type="SUPFAM" id="SSF53448">
    <property type="entry name" value="Nucleotide-diphospho-sugar transferases"/>
    <property type="match status" value="1"/>
</dbReference>
<dbReference type="PANTHER" id="PTHR43179">
    <property type="entry name" value="RHAMNOSYLTRANSFERASE WBBL"/>
    <property type="match status" value="1"/>
</dbReference>
<dbReference type="Proteomes" id="UP000225108">
    <property type="component" value="Unassembled WGS sequence"/>
</dbReference>
<dbReference type="GO" id="GO:0016757">
    <property type="term" value="F:glycosyltransferase activity"/>
    <property type="evidence" value="ECO:0007669"/>
    <property type="project" value="UniProtKB-KW"/>
</dbReference>
<dbReference type="Pfam" id="PF02709">
    <property type="entry name" value="Glyco_transf_7C"/>
    <property type="match status" value="1"/>
</dbReference>
<dbReference type="EMBL" id="PEBD01000008">
    <property type="protein sequence ID" value="PHV67375.1"/>
    <property type="molecule type" value="Genomic_DNA"/>
</dbReference>
<dbReference type="RefSeq" id="WP_099383356.1">
    <property type="nucleotide sequence ID" value="NZ_PEBD01000008.1"/>
</dbReference>
<organism evidence="6 7">
    <name type="scientific">Williamsia marianensis</name>
    <dbReference type="NCBI Taxonomy" id="85044"/>
    <lineage>
        <taxon>Bacteria</taxon>
        <taxon>Bacillati</taxon>
        <taxon>Actinomycetota</taxon>
        <taxon>Actinomycetes</taxon>
        <taxon>Mycobacteriales</taxon>
        <taxon>Nocardiaceae</taxon>
        <taxon>Williamsia</taxon>
    </lineage>
</organism>
<gene>
    <name evidence="6" type="ORF">CSW57_12120</name>
</gene>
<keyword evidence="3" id="KW-0328">Glycosyltransferase</keyword>
<evidence type="ECO:0000256" key="3">
    <source>
        <dbReference type="ARBA" id="ARBA00022676"/>
    </source>
</evidence>
<evidence type="ECO:0000256" key="4">
    <source>
        <dbReference type="ARBA" id="ARBA00022679"/>
    </source>
</evidence>
<keyword evidence="4 6" id="KW-0808">Transferase</keyword>
<dbReference type="InterPro" id="IPR027791">
    <property type="entry name" value="Galactosyl_T_C"/>
</dbReference>
<comment type="pathway">
    <text evidence="1">Cell wall biogenesis; cell wall polysaccharide biosynthesis.</text>
</comment>
<evidence type="ECO:0000313" key="6">
    <source>
        <dbReference type="EMBL" id="PHV67375.1"/>
    </source>
</evidence>
<dbReference type="InterPro" id="IPR029044">
    <property type="entry name" value="Nucleotide-diphossugar_trans"/>
</dbReference>
<dbReference type="Gene3D" id="3.90.550.10">
    <property type="entry name" value="Spore Coat Polysaccharide Biosynthesis Protein SpsA, Chain A"/>
    <property type="match status" value="1"/>
</dbReference>
<feature type="domain" description="Galactosyltransferase C-terminal" evidence="5">
    <location>
        <begin position="164"/>
        <end position="218"/>
    </location>
</feature>
<accession>A0A2G3PNL1</accession>
<comment type="caution">
    <text evidence="6">The sequence shown here is derived from an EMBL/GenBank/DDBJ whole genome shotgun (WGS) entry which is preliminary data.</text>
</comment>
<protein>
    <submittedName>
        <fullName evidence="6">Sugar transferase</fullName>
    </submittedName>
</protein>
<evidence type="ECO:0000256" key="1">
    <source>
        <dbReference type="ARBA" id="ARBA00004776"/>
    </source>
</evidence>
<sequence length="274" mass="30095">MTVAVLTIVSGRHRHLRAQLRALAVASERPDLHVVVAMDDPDIAEQVDLGEAVVEHVARIDDRLPLALARNTAAAVALDRGADLLVFLDVDCIPASDLVSRYKAAVQSRAGERLLFCGPVTYLDERASDVARGGGDLAPLTAPHRARPNPPVGSVELGTDMNLFWSLSFAVTAADWTRIGGFYDGYTGYGGEDTDFAQMAAAQRFEIAWVGGAHAYHQFHPVSNPPVEHLDDILLNANIFHDRWGWWPMRGWLDGFAELGLVMLDNEHNRWVRA</sequence>
<proteinExistence type="inferred from homology"/>
<evidence type="ECO:0000259" key="5">
    <source>
        <dbReference type="Pfam" id="PF02709"/>
    </source>
</evidence>
<comment type="similarity">
    <text evidence="2">Belongs to the glycosyltransferase 2 family.</text>
</comment>
<dbReference type="PANTHER" id="PTHR43179:SF12">
    <property type="entry name" value="GALACTOFURANOSYLTRANSFERASE GLFT2"/>
    <property type="match status" value="1"/>
</dbReference>